<protein>
    <submittedName>
        <fullName evidence="1">Uncharacterized protein</fullName>
    </submittedName>
</protein>
<dbReference type="Proteomes" id="UP000314294">
    <property type="component" value="Unassembled WGS sequence"/>
</dbReference>
<proteinExistence type="predicted"/>
<accession>A0A4Z2FU67</accession>
<name>A0A4Z2FU67_9TELE</name>
<dbReference type="EMBL" id="SRLO01000896">
    <property type="protein sequence ID" value="TNN44561.1"/>
    <property type="molecule type" value="Genomic_DNA"/>
</dbReference>
<reference evidence="1 2" key="1">
    <citation type="submission" date="2019-03" db="EMBL/GenBank/DDBJ databases">
        <title>First draft genome of Liparis tanakae, snailfish: a comprehensive survey of snailfish specific genes.</title>
        <authorList>
            <person name="Kim W."/>
            <person name="Song I."/>
            <person name="Jeong J.-H."/>
            <person name="Kim D."/>
            <person name="Kim S."/>
            <person name="Ryu S."/>
            <person name="Song J.Y."/>
            <person name="Lee S.K."/>
        </authorList>
    </citation>
    <scope>NUCLEOTIDE SEQUENCE [LARGE SCALE GENOMIC DNA]</scope>
    <source>
        <tissue evidence="1">Muscle</tissue>
    </source>
</reference>
<sequence length="108" mass="11570">MAAASPYLGQRGRLLHLRRGDVVPGAPELSEHEGVEVLAVLRQAALAEQDSSQLRVHGGEAPHPQSVSIHILLCSRGADRRTSQVDFTEPMETCSDADAAHLGHTDIT</sequence>
<organism evidence="1 2">
    <name type="scientific">Liparis tanakae</name>
    <name type="common">Tanaka's snailfish</name>
    <dbReference type="NCBI Taxonomy" id="230148"/>
    <lineage>
        <taxon>Eukaryota</taxon>
        <taxon>Metazoa</taxon>
        <taxon>Chordata</taxon>
        <taxon>Craniata</taxon>
        <taxon>Vertebrata</taxon>
        <taxon>Euteleostomi</taxon>
        <taxon>Actinopterygii</taxon>
        <taxon>Neopterygii</taxon>
        <taxon>Teleostei</taxon>
        <taxon>Neoteleostei</taxon>
        <taxon>Acanthomorphata</taxon>
        <taxon>Eupercaria</taxon>
        <taxon>Perciformes</taxon>
        <taxon>Cottioidei</taxon>
        <taxon>Cottales</taxon>
        <taxon>Liparidae</taxon>
        <taxon>Liparis</taxon>
    </lineage>
</organism>
<gene>
    <name evidence="1" type="ORF">EYF80_045235</name>
</gene>
<evidence type="ECO:0000313" key="2">
    <source>
        <dbReference type="Proteomes" id="UP000314294"/>
    </source>
</evidence>
<keyword evidence="2" id="KW-1185">Reference proteome</keyword>
<dbReference type="AlphaFoldDB" id="A0A4Z2FU67"/>
<comment type="caution">
    <text evidence="1">The sequence shown here is derived from an EMBL/GenBank/DDBJ whole genome shotgun (WGS) entry which is preliminary data.</text>
</comment>
<evidence type="ECO:0000313" key="1">
    <source>
        <dbReference type="EMBL" id="TNN44561.1"/>
    </source>
</evidence>